<name>A0AC60Q1A0_IXOPE</name>
<comment type="caution">
    <text evidence="1">The sequence shown here is derived from an EMBL/GenBank/DDBJ whole genome shotgun (WGS) entry which is preliminary data.</text>
</comment>
<proteinExistence type="predicted"/>
<reference evidence="1 2" key="1">
    <citation type="journal article" date="2020" name="Cell">
        <title>Large-Scale Comparative Analyses of Tick Genomes Elucidate Their Genetic Diversity and Vector Capacities.</title>
        <authorList>
            <consortium name="Tick Genome and Microbiome Consortium (TIGMIC)"/>
            <person name="Jia N."/>
            <person name="Wang J."/>
            <person name="Shi W."/>
            <person name="Du L."/>
            <person name="Sun Y."/>
            <person name="Zhan W."/>
            <person name="Jiang J.F."/>
            <person name="Wang Q."/>
            <person name="Zhang B."/>
            <person name="Ji P."/>
            <person name="Bell-Sakyi L."/>
            <person name="Cui X.M."/>
            <person name="Yuan T.T."/>
            <person name="Jiang B.G."/>
            <person name="Yang W.F."/>
            <person name="Lam T.T."/>
            <person name="Chang Q.C."/>
            <person name="Ding S.J."/>
            <person name="Wang X.J."/>
            <person name="Zhu J.G."/>
            <person name="Ruan X.D."/>
            <person name="Zhao L."/>
            <person name="Wei J.T."/>
            <person name="Ye R.Z."/>
            <person name="Que T.C."/>
            <person name="Du C.H."/>
            <person name="Zhou Y.H."/>
            <person name="Cheng J.X."/>
            <person name="Dai P.F."/>
            <person name="Guo W.B."/>
            <person name="Han X.H."/>
            <person name="Huang E.J."/>
            <person name="Li L.F."/>
            <person name="Wei W."/>
            <person name="Gao Y.C."/>
            <person name="Liu J.Z."/>
            <person name="Shao H.Z."/>
            <person name="Wang X."/>
            <person name="Wang C.C."/>
            <person name="Yang T.C."/>
            <person name="Huo Q.B."/>
            <person name="Li W."/>
            <person name="Chen H.Y."/>
            <person name="Chen S.E."/>
            <person name="Zhou L.G."/>
            <person name="Ni X.B."/>
            <person name="Tian J.H."/>
            <person name="Sheng Y."/>
            <person name="Liu T."/>
            <person name="Pan Y.S."/>
            <person name="Xia L.Y."/>
            <person name="Li J."/>
            <person name="Zhao F."/>
            <person name="Cao W.C."/>
        </authorList>
    </citation>
    <scope>NUCLEOTIDE SEQUENCE [LARGE SCALE GENOMIC DNA]</scope>
    <source>
        <strain evidence="1">Iper-2018</strain>
    </source>
</reference>
<dbReference type="Proteomes" id="UP000805193">
    <property type="component" value="Unassembled WGS sequence"/>
</dbReference>
<dbReference type="EMBL" id="JABSTQ010009624">
    <property type="protein sequence ID" value="KAG0427436.1"/>
    <property type="molecule type" value="Genomic_DNA"/>
</dbReference>
<evidence type="ECO:0000313" key="1">
    <source>
        <dbReference type="EMBL" id="KAG0427436.1"/>
    </source>
</evidence>
<protein>
    <submittedName>
        <fullName evidence="1">Uncharacterized protein</fullName>
    </submittedName>
</protein>
<sequence length="898" mass="100985">MDVSRLRVPDLLAVCEELGVDVGQAKRRGPIMGFLREAEVSDVELREAWELIGEREERVKAEKRERDEKAKAEKQERDEKAKAEKQERDEKAKEEREREREKRARELAQKRLEIETLRQEVRSQRRTVEVEVTDSKYLAATFPHWFTYEGDPKPREKDLVSREERAVAPSRARTRQVVAETGRQREKVEHKESGLTDDQRLSADGTTDAIPHNAVSKLEALEAGGDRDPTKEREEASQASDVCFLGDEDKASMLMPPRKSIHLKESSVEKSADREAEQEVGRPGRHPGNSEIKPGLDKRDQTQGCSEKASCSSRPSGKKKQKREQRRVSVLRPIPNNSVLQRHQRRDASSQKQKSSRPEKGKRGGTHPKDPSAGGGGKRKGSRGSTERTRLDERNPKQSPSETSSPSQCDIGSSSRRKRQRRRKQPEISVLRPGPDISDEGHLRKSGEGEFRRRKLSSRLGHRNPADIHPKEVLTDSGCESNGLGCDMEEPSLGKREDPRRRRSERSSRSWHGKSDSENSDADMSRPFTQRRPKKRRLRRVGAFPSGPAPSNQQRHQELKRRNSRKRKLSSGLGDGNREDIHPKKAPTDSGWRSKEHSGDAWEPKLNKQGGPTQRRSGRRRWVFRSGPNASDRDRRLSARNSRKFSSGLGESKRQDTYPREPSIQSRNASNKLGGDTSKSKLAAEATRQSRSDENKSCEESPSGGKSRVKPSHSSHASTTRREDDRQNAGTLLEHSSISSKYPWFYECMLTSRLKLRREIKSGAEIKSELSDCGFEKTVESGDQGFSGESGTENRLGVGDEHRTLSQESEALIESAQQCGTAALLMSSVAAEVLLRWALTKATSFPSPPFLSTRRGLAFPLNVGARLSEPLWTERVARRRVDAATPGSGAELSSSLWL</sequence>
<organism evidence="1 2">
    <name type="scientific">Ixodes persulcatus</name>
    <name type="common">Taiga tick</name>
    <dbReference type="NCBI Taxonomy" id="34615"/>
    <lineage>
        <taxon>Eukaryota</taxon>
        <taxon>Metazoa</taxon>
        <taxon>Ecdysozoa</taxon>
        <taxon>Arthropoda</taxon>
        <taxon>Chelicerata</taxon>
        <taxon>Arachnida</taxon>
        <taxon>Acari</taxon>
        <taxon>Parasitiformes</taxon>
        <taxon>Ixodida</taxon>
        <taxon>Ixodoidea</taxon>
        <taxon>Ixodidae</taxon>
        <taxon>Ixodinae</taxon>
        <taxon>Ixodes</taxon>
    </lineage>
</organism>
<evidence type="ECO:0000313" key="2">
    <source>
        <dbReference type="Proteomes" id="UP000805193"/>
    </source>
</evidence>
<accession>A0AC60Q1A0</accession>
<keyword evidence="2" id="KW-1185">Reference proteome</keyword>
<gene>
    <name evidence="1" type="ORF">HPB47_025491</name>
</gene>